<dbReference type="EC" id="3.1.3.12" evidence="4"/>
<dbReference type="SUPFAM" id="SSF56784">
    <property type="entry name" value="HAD-like"/>
    <property type="match status" value="1"/>
</dbReference>
<dbReference type="InterPro" id="IPR003337">
    <property type="entry name" value="Trehalose_PPase"/>
</dbReference>
<comment type="cofactor">
    <cofactor evidence="4">
        <name>Mg(2+)</name>
        <dbReference type="ChEBI" id="CHEBI:18420"/>
    </cofactor>
</comment>
<evidence type="ECO:0000256" key="4">
    <source>
        <dbReference type="RuleBase" id="RU361117"/>
    </source>
</evidence>
<evidence type="ECO:0000256" key="1">
    <source>
        <dbReference type="ARBA" id="ARBA00005199"/>
    </source>
</evidence>
<keyword evidence="4" id="KW-0460">Magnesium</keyword>
<dbReference type="PANTHER" id="PTHR43768">
    <property type="entry name" value="TREHALOSE 6-PHOSPHATE PHOSPHATASE"/>
    <property type="match status" value="1"/>
</dbReference>
<evidence type="ECO:0000256" key="3">
    <source>
        <dbReference type="ARBA" id="ARBA00022801"/>
    </source>
</evidence>
<keyword evidence="4" id="KW-0479">Metal-binding</keyword>
<dbReference type="Proteomes" id="UP001215827">
    <property type="component" value="Chromosome"/>
</dbReference>
<organism evidence="5 6">
    <name type="scientific">Altererythrobacter arenosus</name>
    <dbReference type="NCBI Taxonomy" id="3032592"/>
    <lineage>
        <taxon>Bacteria</taxon>
        <taxon>Pseudomonadati</taxon>
        <taxon>Pseudomonadota</taxon>
        <taxon>Alphaproteobacteria</taxon>
        <taxon>Sphingomonadales</taxon>
        <taxon>Erythrobacteraceae</taxon>
        <taxon>Altererythrobacter</taxon>
    </lineage>
</organism>
<dbReference type="PANTHER" id="PTHR43768:SF3">
    <property type="entry name" value="TREHALOSE 6-PHOSPHATE PHOSPHATASE"/>
    <property type="match status" value="1"/>
</dbReference>
<evidence type="ECO:0000313" key="5">
    <source>
        <dbReference type="EMBL" id="WFL77788.1"/>
    </source>
</evidence>
<dbReference type="Gene3D" id="3.40.50.1000">
    <property type="entry name" value="HAD superfamily/HAD-like"/>
    <property type="match status" value="1"/>
</dbReference>
<reference evidence="5 6" key="1">
    <citation type="submission" date="2023-03" db="EMBL/GenBank/DDBJ databases">
        <title>Altererythrobacter sp. CAU 1644 isolated from sand.</title>
        <authorList>
            <person name="Kim W."/>
        </authorList>
    </citation>
    <scope>NUCLEOTIDE SEQUENCE [LARGE SCALE GENOMIC DNA]</scope>
    <source>
        <strain evidence="5 6">CAU 1644</strain>
    </source>
</reference>
<proteinExistence type="inferred from homology"/>
<dbReference type="Pfam" id="PF02358">
    <property type="entry name" value="Trehalose_PPase"/>
    <property type="match status" value="1"/>
</dbReference>
<gene>
    <name evidence="5" type="primary">otsB</name>
    <name evidence="5" type="ORF">P7228_01585</name>
</gene>
<dbReference type="Gene3D" id="3.30.70.1020">
    <property type="entry name" value="Trehalose-6-phosphate phosphatase related protein, domain 2"/>
    <property type="match status" value="1"/>
</dbReference>
<dbReference type="InterPro" id="IPR036412">
    <property type="entry name" value="HAD-like_sf"/>
</dbReference>
<dbReference type="GO" id="GO:0004805">
    <property type="term" value="F:trehalose-phosphatase activity"/>
    <property type="evidence" value="ECO:0007669"/>
    <property type="project" value="UniProtKB-EC"/>
</dbReference>
<accession>A0ABY8FRZ4</accession>
<evidence type="ECO:0000313" key="6">
    <source>
        <dbReference type="Proteomes" id="UP001215827"/>
    </source>
</evidence>
<dbReference type="InterPro" id="IPR044651">
    <property type="entry name" value="OTSB-like"/>
</dbReference>
<name>A0ABY8FRZ4_9SPHN</name>
<comment type="catalytic activity">
    <reaction evidence="4">
        <text>alpha,alpha-trehalose 6-phosphate + H2O = alpha,alpha-trehalose + phosphate</text>
        <dbReference type="Rhea" id="RHEA:23420"/>
        <dbReference type="ChEBI" id="CHEBI:15377"/>
        <dbReference type="ChEBI" id="CHEBI:16551"/>
        <dbReference type="ChEBI" id="CHEBI:43474"/>
        <dbReference type="ChEBI" id="CHEBI:58429"/>
        <dbReference type="EC" id="3.1.3.12"/>
    </reaction>
</comment>
<sequence>MQQYPLAPPPSLDEIRSDGAAALFLDFDGTLVDIAPTHNAIEVPADLSRDLEYLSSRLEGRLALVSGRSLEDLASHIGELAIAQAGSHGADSRLADGSRIGAEPRTMPLEAVEQLKALVEGDDGPSLEIKTHGAAVHYRARPEIEDEVIAAASEIAARHGLAVKRGKCVIELLADTRNKGNAVHSLMAEAPFVGSRPIFIGDDFTDEDGFAAVKDFGGLGILVGGSRETLACYRLESPHEVHRWLGLEIE</sequence>
<dbReference type="InterPro" id="IPR006379">
    <property type="entry name" value="HAD-SF_hydro_IIB"/>
</dbReference>
<dbReference type="CDD" id="cd01627">
    <property type="entry name" value="HAD_TPP"/>
    <property type="match status" value="1"/>
</dbReference>
<keyword evidence="6" id="KW-1185">Reference proteome</keyword>
<comment type="similarity">
    <text evidence="2 4">Belongs to the trehalose phosphatase family.</text>
</comment>
<dbReference type="InterPro" id="IPR023214">
    <property type="entry name" value="HAD_sf"/>
</dbReference>
<dbReference type="RefSeq" id="WP_278016480.1">
    <property type="nucleotide sequence ID" value="NZ_CP121106.1"/>
</dbReference>
<protein>
    <recommendedName>
        <fullName evidence="4">Trehalose 6-phosphate phosphatase</fullName>
        <ecNumber evidence="4">3.1.3.12</ecNumber>
    </recommendedName>
</protein>
<dbReference type="NCBIfam" id="TIGR01484">
    <property type="entry name" value="HAD-SF-IIB"/>
    <property type="match status" value="1"/>
</dbReference>
<comment type="pathway">
    <text evidence="1 4">Glycan biosynthesis; trehalose biosynthesis.</text>
</comment>
<evidence type="ECO:0000256" key="2">
    <source>
        <dbReference type="ARBA" id="ARBA00008770"/>
    </source>
</evidence>
<comment type="function">
    <text evidence="4">Removes the phosphate from trehalose 6-phosphate to produce free trehalose.</text>
</comment>
<dbReference type="NCBIfam" id="TIGR00685">
    <property type="entry name" value="T6PP"/>
    <property type="match status" value="1"/>
</dbReference>
<keyword evidence="3 4" id="KW-0378">Hydrolase</keyword>
<dbReference type="EMBL" id="CP121106">
    <property type="protein sequence ID" value="WFL77788.1"/>
    <property type="molecule type" value="Genomic_DNA"/>
</dbReference>